<dbReference type="Proteomes" id="UP000799755">
    <property type="component" value="Unassembled WGS sequence"/>
</dbReference>
<comment type="caution">
    <text evidence="1">The sequence shown here is derived from an EMBL/GenBank/DDBJ whole genome shotgun (WGS) entry which is preliminary data.</text>
</comment>
<evidence type="ECO:0000313" key="1">
    <source>
        <dbReference type="EMBL" id="KAF2473385.1"/>
    </source>
</evidence>
<organism evidence="1 2">
    <name type="scientific">Lindgomyces ingoldianus</name>
    <dbReference type="NCBI Taxonomy" id="673940"/>
    <lineage>
        <taxon>Eukaryota</taxon>
        <taxon>Fungi</taxon>
        <taxon>Dikarya</taxon>
        <taxon>Ascomycota</taxon>
        <taxon>Pezizomycotina</taxon>
        <taxon>Dothideomycetes</taxon>
        <taxon>Pleosporomycetidae</taxon>
        <taxon>Pleosporales</taxon>
        <taxon>Lindgomycetaceae</taxon>
        <taxon>Lindgomyces</taxon>
    </lineage>
</organism>
<proteinExistence type="predicted"/>
<sequence length="416" mass="47325">MPALNDFPRRFHDDENSDVESQASSIVALEEQPTPKWYSRKASRSCKPLTRAREWKQSSLNPTDPERRTRRKSLFRKLLIVFVVLACFSVIAAITYISLVGALIRRLNPPRVSSGLQHIVDNWKEPDANGAYQFEWRDDFSRDITPKNCHSHNDYWRSVPTYQALAAGCVSIEADIWLSGDNELLVSHAWRSTKKERTLQSLYLDPITNIFTNRNVSTTSIKDKEVGVFDTDPNASIILLIDFKSDGAKTWPVLISQLEPLHKKGWLTYFNGAEVVQGPLTIVGTGNTPFDLVLANTNRYIFFDAALDDVSNEKYTKENSYYASVQLNKAIGHIWLNRLTSSQVNTLKKQIKAAADKGLKSRYWDTPSWPISLRDKVWFTLTENDVGMLNVDDLTSATRWNWNWCVIAGLTLCGKS</sequence>
<protein>
    <submittedName>
        <fullName evidence="1">Uncharacterized protein</fullName>
    </submittedName>
</protein>
<keyword evidence="2" id="KW-1185">Reference proteome</keyword>
<gene>
    <name evidence="1" type="ORF">BDR25DRAFT_387595</name>
</gene>
<evidence type="ECO:0000313" key="2">
    <source>
        <dbReference type="Proteomes" id="UP000799755"/>
    </source>
</evidence>
<dbReference type="EMBL" id="MU003500">
    <property type="protein sequence ID" value="KAF2473385.1"/>
    <property type="molecule type" value="Genomic_DNA"/>
</dbReference>
<reference evidence="1" key="1">
    <citation type="journal article" date="2020" name="Stud. Mycol.">
        <title>101 Dothideomycetes genomes: a test case for predicting lifestyles and emergence of pathogens.</title>
        <authorList>
            <person name="Haridas S."/>
            <person name="Albert R."/>
            <person name="Binder M."/>
            <person name="Bloem J."/>
            <person name="Labutti K."/>
            <person name="Salamov A."/>
            <person name="Andreopoulos B."/>
            <person name="Baker S."/>
            <person name="Barry K."/>
            <person name="Bills G."/>
            <person name="Bluhm B."/>
            <person name="Cannon C."/>
            <person name="Castanera R."/>
            <person name="Culley D."/>
            <person name="Daum C."/>
            <person name="Ezra D."/>
            <person name="Gonzalez J."/>
            <person name="Henrissat B."/>
            <person name="Kuo A."/>
            <person name="Liang C."/>
            <person name="Lipzen A."/>
            <person name="Lutzoni F."/>
            <person name="Magnuson J."/>
            <person name="Mondo S."/>
            <person name="Nolan M."/>
            <person name="Ohm R."/>
            <person name="Pangilinan J."/>
            <person name="Park H.-J."/>
            <person name="Ramirez L."/>
            <person name="Alfaro M."/>
            <person name="Sun H."/>
            <person name="Tritt A."/>
            <person name="Yoshinaga Y."/>
            <person name="Zwiers L.-H."/>
            <person name="Turgeon B."/>
            <person name="Goodwin S."/>
            <person name="Spatafora J."/>
            <person name="Crous P."/>
            <person name="Grigoriev I."/>
        </authorList>
    </citation>
    <scope>NUCLEOTIDE SEQUENCE</scope>
    <source>
        <strain evidence="1">ATCC 200398</strain>
    </source>
</reference>
<accession>A0ACB6R2Q8</accession>
<name>A0ACB6R2Q8_9PLEO</name>